<dbReference type="FunFam" id="1.10.10.60:FF:000010">
    <property type="entry name" value="Transcriptional activator Myb isoform A"/>
    <property type="match status" value="1"/>
</dbReference>
<feature type="domain" description="HTH myb-type" evidence="6">
    <location>
        <begin position="70"/>
        <end position="124"/>
    </location>
</feature>
<dbReference type="AlphaFoldDB" id="A0A3F2RII4"/>
<dbReference type="EMBL" id="MBDO02000289">
    <property type="protein sequence ID" value="RLN57872.1"/>
    <property type="molecule type" value="Genomic_DNA"/>
</dbReference>
<dbReference type="PROSITE" id="PS50090">
    <property type="entry name" value="MYB_LIKE"/>
    <property type="match status" value="2"/>
</dbReference>
<dbReference type="PROSITE" id="PS51294">
    <property type="entry name" value="HTH_MYB"/>
    <property type="match status" value="2"/>
</dbReference>
<feature type="transmembrane region" description="Helical" evidence="4">
    <location>
        <begin position="375"/>
        <end position="395"/>
    </location>
</feature>
<feature type="region of interest" description="Disordered" evidence="3">
    <location>
        <begin position="111"/>
        <end position="155"/>
    </location>
</feature>
<evidence type="ECO:0000256" key="2">
    <source>
        <dbReference type="ARBA" id="ARBA00023125"/>
    </source>
</evidence>
<dbReference type="Pfam" id="PF00249">
    <property type="entry name" value="Myb_DNA-binding"/>
    <property type="match status" value="2"/>
</dbReference>
<dbReference type="SMART" id="SM00717">
    <property type="entry name" value="SANT"/>
    <property type="match status" value="2"/>
</dbReference>
<dbReference type="SUPFAM" id="SSF46689">
    <property type="entry name" value="Homeodomain-like"/>
    <property type="match status" value="1"/>
</dbReference>
<dbReference type="GO" id="GO:0000981">
    <property type="term" value="F:DNA-binding transcription factor activity, RNA polymerase II-specific"/>
    <property type="evidence" value="ECO:0007669"/>
    <property type="project" value="TreeGrafter"/>
</dbReference>
<comment type="caution">
    <text evidence="7">The sequence shown here is derived from an EMBL/GenBank/DDBJ whole genome shotgun (WGS) entry which is preliminary data.</text>
</comment>
<evidence type="ECO:0000259" key="5">
    <source>
        <dbReference type="PROSITE" id="PS50090"/>
    </source>
</evidence>
<feature type="domain" description="HTH myb-type" evidence="6">
    <location>
        <begin position="18"/>
        <end position="69"/>
    </location>
</feature>
<dbReference type="InterPro" id="IPR009057">
    <property type="entry name" value="Homeodomain-like_sf"/>
</dbReference>
<evidence type="ECO:0008006" key="9">
    <source>
        <dbReference type="Google" id="ProtNLM"/>
    </source>
</evidence>
<dbReference type="GO" id="GO:0005634">
    <property type="term" value="C:nucleus"/>
    <property type="evidence" value="ECO:0007669"/>
    <property type="project" value="TreeGrafter"/>
</dbReference>
<dbReference type="PANTHER" id="PTHR45614">
    <property type="entry name" value="MYB PROTEIN-RELATED"/>
    <property type="match status" value="1"/>
</dbReference>
<sequence>MQDQSNTQFEQQMLKHRKERKPVCKWTEKEDLMMTKLVQKYGTRHWTIIGTKLPGRNGKQCRERWHNQLDPAIRKEPWSAEEESILKELHDKFGNKWAEIAKLLPGRTDNAIKNHWNSSKRRLKRGAAPAASSQRKRRDSSASDESSSDIPRDILFPMASGGNDQYTCGAAINSLISTDTMDFTTLYTSSFVQSPLAIHASQLGSPQNALCWTPTDASHNRLIAAWSANIMQMPGLIATTIDLPPNTIEPASTKLSSDRAPAMSRKRLIEDSCEHELKQLPSTLKKQKDDPSLDILAEAALLQSISHAVLPPYYTSTKQLKHRVQRKMLGQIVKQTANKMSVAGRRGISASAKRMSAEGEHHQHLVFEGDFPKGVVLGLTLFVTLGGVGIPVIAFKYQNWKHGFPQES</sequence>
<reference evidence="7 8" key="1">
    <citation type="submission" date="2018-07" db="EMBL/GenBank/DDBJ databases">
        <title>Genome sequencing of oomycete isolates from Chile give support for New Zealand origin for Phytophthora kernoviae and make available the first Nothophytophthora sp. genome.</title>
        <authorList>
            <person name="Studholme D.J."/>
            <person name="Sanfuentes E."/>
            <person name="Panda P."/>
            <person name="Hill R."/>
            <person name="Sambles C."/>
            <person name="Grant M."/>
            <person name="Williams N.M."/>
            <person name="Mcdougal R.L."/>
        </authorList>
    </citation>
    <scope>NUCLEOTIDE SEQUENCE [LARGE SCALE GENOMIC DNA]</scope>
    <source>
        <strain evidence="7">Chile6</strain>
    </source>
</reference>
<protein>
    <recommendedName>
        <fullName evidence="9">HTH myb-type domain-containing protein</fullName>
    </recommendedName>
</protein>
<feature type="domain" description="Myb-like" evidence="5">
    <location>
        <begin position="25"/>
        <end position="69"/>
    </location>
</feature>
<evidence type="ECO:0000313" key="7">
    <source>
        <dbReference type="EMBL" id="RLN57872.1"/>
    </source>
</evidence>
<dbReference type="GO" id="GO:0000978">
    <property type="term" value="F:RNA polymerase II cis-regulatory region sequence-specific DNA binding"/>
    <property type="evidence" value="ECO:0007669"/>
    <property type="project" value="TreeGrafter"/>
</dbReference>
<dbReference type="OrthoDB" id="2143914at2759"/>
<organism evidence="7 8">
    <name type="scientific">Phytophthora kernoviae</name>
    <dbReference type="NCBI Taxonomy" id="325452"/>
    <lineage>
        <taxon>Eukaryota</taxon>
        <taxon>Sar</taxon>
        <taxon>Stramenopiles</taxon>
        <taxon>Oomycota</taxon>
        <taxon>Peronosporomycetes</taxon>
        <taxon>Peronosporales</taxon>
        <taxon>Peronosporaceae</taxon>
        <taxon>Phytophthora</taxon>
    </lineage>
</organism>
<name>A0A3F2RII4_9STRA</name>
<gene>
    <name evidence="7" type="ORF">BBP00_00007308</name>
</gene>
<evidence type="ECO:0000256" key="1">
    <source>
        <dbReference type="ARBA" id="ARBA00022737"/>
    </source>
</evidence>
<keyword evidence="4" id="KW-1133">Transmembrane helix</keyword>
<keyword evidence="2" id="KW-0238">DNA-binding</keyword>
<dbReference type="CDD" id="cd00167">
    <property type="entry name" value="SANT"/>
    <property type="match status" value="2"/>
</dbReference>
<dbReference type="InterPro" id="IPR001005">
    <property type="entry name" value="SANT/Myb"/>
</dbReference>
<dbReference type="Proteomes" id="UP000277300">
    <property type="component" value="Unassembled WGS sequence"/>
</dbReference>
<proteinExistence type="predicted"/>
<dbReference type="PANTHER" id="PTHR45614:SF232">
    <property type="entry name" value="TRANSCRIPTION FACTOR MYB3R-2"/>
    <property type="match status" value="1"/>
</dbReference>
<evidence type="ECO:0000259" key="6">
    <source>
        <dbReference type="PROSITE" id="PS51294"/>
    </source>
</evidence>
<keyword evidence="4" id="KW-0472">Membrane</keyword>
<accession>A0A3F2RII4</accession>
<keyword evidence="1" id="KW-0677">Repeat</keyword>
<dbReference type="InterPro" id="IPR017930">
    <property type="entry name" value="Myb_dom"/>
</dbReference>
<dbReference type="Gene3D" id="1.10.10.60">
    <property type="entry name" value="Homeodomain-like"/>
    <property type="match status" value="2"/>
</dbReference>
<evidence type="ECO:0000313" key="8">
    <source>
        <dbReference type="Proteomes" id="UP000277300"/>
    </source>
</evidence>
<evidence type="ECO:0000256" key="3">
    <source>
        <dbReference type="SAM" id="MobiDB-lite"/>
    </source>
</evidence>
<feature type="domain" description="Myb-like" evidence="5">
    <location>
        <begin position="70"/>
        <end position="120"/>
    </location>
</feature>
<evidence type="ECO:0000256" key="4">
    <source>
        <dbReference type="SAM" id="Phobius"/>
    </source>
</evidence>
<dbReference type="InterPro" id="IPR050560">
    <property type="entry name" value="MYB_TF"/>
</dbReference>
<keyword evidence="4" id="KW-0812">Transmembrane</keyword>